<comment type="caution">
    <text evidence="1">The sequence shown here is derived from an EMBL/GenBank/DDBJ whole genome shotgun (WGS) entry which is preliminary data.</text>
</comment>
<dbReference type="Proteomes" id="UP000179588">
    <property type="component" value="Unassembled WGS sequence"/>
</dbReference>
<reference evidence="1 2" key="1">
    <citation type="submission" date="2016-03" db="EMBL/GenBank/DDBJ databases">
        <title>Genome sequence of Providencia stuartii strain, isolated from the salivary glands of larval Lucilia sericata.</title>
        <authorList>
            <person name="Yuan Y."/>
            <person name="Zhang Y."/>
            <person name="Fu S."/>
            <person name="Crippen T.L."/>
            <person name="Visi D."/>
            <person name="Benbow M.E."/>
            <person name="Allen M."/>
            <person name="Tomberlin J.K."/>
            <person name="Sze S.-H."/>
            <person name="Tarone A.M."/>
        </authorList>
    </citation>
    <scope>NUCLEOTIDE SEQUENCE [LARGE SCALE GENOMIC DNA]</scope>
    <source>
        <strain evidence="1 2">Crippen</strain>
    </source>
</reference>
<gene>
    <name evidence="1" type="ORF">A3Q29_21010</name>
</gene>
<dbReference type="EMBL" id="LVIE01000183">
    <property type="protein sequence ID" value="OHT23368.1"/>
    <property type="molecule type" value="Genomic_DNA"/>
</dbReference>
<dbReference type="AlphaFoldDB" id="A0A1S1HMQ4"/>
<evidence type="ECO:0000313" key="1">
    <source>
        <dbReference type="EMBL" id="OHT23368.1"/>
    </source>
</evidence>
<organism evidence="1 2">
    <name type="scientific">Providencia stuartii</name>
    <dbReference type="NCBI Taxonomy" id="588"/>
    <lineage>
        <taxon>Bacteria</taxon>
        <taxon>Pseudomonadati</taxon>
        <taxon>Pseudomonadota</taxon>
        <taxon>Gammaproteobacteria</taxon>
        <taxon>Enterobacterales</taxon>
        <taxon>Morganellaceae</taxon>
        <taxon>Providencia</taxon>
    </lineage>
</organism>
<protein>
    <submittedName>
        <fullName evidence="1">Uncharacterized protein</fullName>
    </submittedName>
</protein>
<accession>A0A1S1HMQ4</accession>
<keyword evidence="2" id="KW-1185">Reference proteome</keyword>
<sequence length="79" mass="8496">MTLLGNPLLGTFEAACTAGFGFTGLTKETGMRAFGRRTAITTNAHRASATGEHLFNTEELPFIDRVIINETVPSVIVLK</sequence>
<evidence type="ECO:0000313" key="2">
    <source>
        <dbReference type="Proteomes" id="UP000179588"/>
    </source>
</evidence>
<proteinExistence type="predicted"/>
<name>A0A1S1HMQ4_PROST</name>